<organism evidence="1 2">
    <name type="scientific">Dallia pectoralis</name>
    <name type="common">Alaska blackfish</name>
    <dbReference type="NCBI Taxonomy" id="75939"/>
    <lineage>
        <taxon>Eukaryota</taxon>
        <taxon>Metazoa</taxon>
        <taxon>Chordata</taxon>
        <taxon>Craniata</taxon>
        <taxon>Vertebrata</taxon>
        <taxon>Euteleostomi</taxon>
        <taxon>Actinopterygii</taxon>
        <taxon>Neopterygii</taxon>
        <taxon>Teleostei</taxon>
        <taxon>Protacanthopterygii</taxon>
        <taxon>Esociformes</taxon>
        <taxon>Umbridae</taxon>
        <taxon>Dallia</taxon>
    </lineage>
</organism>
<accession>A0ACC2F603</accession>
<evidence type="ECO:0000313" key="1">
    <source>
        <dbReference type="EMBL" id="KAJ7986776.1"/>
    </source>
</evidence>
<evidence type="ECO:0000313" key="2">
    <source>
        <dbReference type="Proteomes" id="UP001157502"/>
    </source>
</evidence>
<proteinExistence type="predicted"/>
<protein>
    <submittedName>
        <fullName evidence="1">Uncharacterized protein</fullName>
    </submittedName>
</protein>
<keyword evidence="2" id="KW-1185">Reference proteome</keyword>
<comment type="caution">
    <text evidence="1">The sequence shown here is derived from an EMBL/GenBank/DDBJ whole genome shotgun (WGS) entry which is preliminary data.</text>
</comment>
<sequence>MTCTILTYRALLETLDRQNIRFKDSEAGGHGEYCWSTKPLCISEKPFFHAYIVIPVNESLANVEFIGLKANLPHHNVTTALTHTMKKCRPDKVKWLPDMQVPFNQLKRAPYLSMLGGKGALLESLDTRNIRFKDCEAGWQGEYCWSTKTLCFSEKHLFHSYIVLPVNESLVNGTFIGLKATFPHNNDILTPYEGPTPLSNLCGVIFDVTGHFTTTKRWPRFCIHVVSPQSTMGNGVLTRCPPFLVIIWESKDRSPTKL</sequence>
<dbReference type="EMBL" id="CM055760">
    <property type="protein sequence ID" value="KAJ7986776.1"/>
    <property type="molecule type" value="Genomic_DNA"/>
</dbReference>
<dbReference type="Proteomes" id="UP001157502">
    <property type="component" value="Chromosome 33"/>
</dbReference>
<reference evidence="1" key="1">
    <citation type="submission" date="2021-05" db="EMBL/GenBank/DDBJ databases">
        <authorList>
            <person name="Pan Q."/>
            <person name="Jouanno E."/>
            <person name="Zahm M."/>
            <person name="Klopp C."/>
            <person name="Cabau C."/>
            <person name="Louis A."/>
            <person name="Berthelot C."/>
            <person name="Parey E."/>
            <person name="Roest Crollius H."/>
            <person name="Montfort J."/>
            <person name="Robinson-Rechavi M."/>
            <person name="Bouchez O."/>
            <person name="Lampietro C."/>
            <person name="Lopez Roques C."/>
            <person name="Donnadieu C."/>
            <person name="Postlethwait J."/>
            <person name="Bobe J."/>
            <person name="Dillon D."/>
            <person name="Chandos A."/>
            <person name="von Hippel F."/>
            <person name="Guiguen Y."/>
        </authorList>
    </citation>
    <scope>NUCLEOTIDE SEQUENCE</scope>
    <source>
        <strain evidence="1">YG-Jan2019</strain>
    </source>
</reference>
<gene>
    <name evidence="1" type="ORF">DPEC_G00331890</name>
</gene>
<name>A0ACC2F603_DALPE</name>